<dbReference type="Pfam" id="PF02776">
    <property type="entry name" value="TPP_enzyme_N"/>
    <property type="match status" value="1"/>
</dbReference>
<protein>
    <submittedName>
        <fullName evidence="5">Acetolactate synthase I/II/III large subunit</fullName>
    </submittedName>
</protein>
<sequence length="551" mass="56740">MRAVSLLLGVFRHRRAAARAAAGSEGVAVVNGAESLLRTLADAGVEVCFSNPGTTELHLVGALDKVPRMRAVLGLFEGVATGAADGYARIAGKPAATLLHLGPGLGHGLSNLHNARRANTPIVNIVGDHPTYHKPYDPPLESDIETVARSLRGPVRRPANVAAVRQDAVSALAEALEPPGQIATLIMPADVSWSDGVAADGDGNRPATPIRPVPPVAPRLIEQVAGVLCSGEPSALVIGGPLGREAGLCAASRIAAGTGTRVLLETYSSRLEHGAGLPSFPRLGFYPDQVLRQLDGVRHVIVAGTSVPVAFFAYPDKPSRLVPDGAQTHVLAEVGQDAVAALTALADLVAPDREPVVTAAGRPAMPSGPLTVDTWPAVIGALLPERAIVVDETISSGIGLSAATAGAPRHDVLAMCGGAMGEGLPLAVGAAVAAPDRPVIALEADGCAIYTLSALWTQARENLDITNVILNNRSYAILREEWQHLGAGASDPHTNRLLDLTGPDIDFVGLARAFGVPGSRASTAEELAEQFARAVAEPGPHLIEAVIPPVA</sequence>
<evidence type="ECO:0000259" key="3">
    <source>
        <dbReference type="Pfam" id="PF02775"/>
    </source>
</evidence>
<evidence type="ECO:0000256" key="1">
    <source>
        <dbReference type="ARBA" id="ARBA00007812"/>
    </source>
</evidence>
<evidence type="ECO:0000313" key="6">
    <source>
        <dbReference type="Proteomes" id="UP000621500"/>
    </source>
</evidence>
<dbReference type="InterPro" id="IPR029061">
    <property type="entry name" value="THDP-binding"/>
</dbReference>
<evidence type="ECO:0000313" key="5">
    <source>
        <dbReference type="EMBL" id="GIG95488.1"/>
    </source>
</evidence>
<gene>
    <name evidence="5" type="primary">ilvB_2</name>
    <name evidence="5" type="ORF">Pma05_20610</name>
</gene>
<keyword evidence="6" id="KW-1185">Reference proteome</keyword>
<proteinExistence type="inferred from homology"/>
<feature type="domain" description="Thiamine pyrophosphate enzyme TPP-binding" evidence="3">
    <location>
        <begin position="408"/>
        <end position="544"/>
    </location>
</feature>
<dbReference type="Pfam" id="PF02775">
    <property type="entry name" value="TPP_enzyme_C"/>
    <property type="match status" value="1"/>
</dbReference>
<comment type="caution">
    <text evidence="5">The sequence shown here is derived from an EMBL/GenBank/DDBJ whole genome shotgun (WGS) entry which is preliminary data.</text>
</comment>
<comment type="similarity">
    <text evidence="1">Belongs to the TPP enzyme family.</text>
</comment>
<feature type="domain" description="Thiamine pyrophosphate enzyme N-terminal TPP-binding" evidence="4">
    <location>
        <begin position="31"/>
        <end position="134"/>
    </location>
</feature>
<dbReference type="EMBL" id="BONX01000010">
    <property type="protein sequence ID" value="GIG95488.1"/>
    <property type="molecule type" value="Genomic_DNA"/>
</dbReference>
<reference evidence="5 6" key="1">
    <citation type="submission" date="2021-01" db="EMBL/GenBank/DDBJ databases">
        <title>Whole genome shotgun sequence of Plantactinospora mayteni NBRC 109088.</title>
        <authorList>
            <person name="Komaki H."/>
            <person name="Tamura T."/>
        </authorList>
    </citation>
    <scope>NUCLEOTIDE SEQUENCE [LARGE SCALE GENOMIC DNA]</scope>
    <source>
        <strain evidence="5 6">NBRC 109088</strain>
    </source>
</reference>
<keyword evidence="2" id="KW-0786">Thiamine pyrophosphate</keyword>
<evidence type="ECO:0000259" key="4">
    <source>
        <dbReference type="Pfam" id="PF02776"/>
    </source>
</evidence>
<dbReference type="InterPro" id="IPR045229">
    <property type="entry name" value="TPP_enz"/>
</dbReference>
<dbReference type="NCBIfam" id="NF005760">
    <property type="entry name" value="PRK07586.1"/>
    <property type="match status" value="1"/>
</dbReference>
<dbReference type="CDD" id="cd07035">
    <property type="entry name" value="TPP_PYR_POX_like"/>
    <property type="match status" value="1"/>
</dbReference>
<dbReference type="InterPro" id="IPR011766">
    <property type="entry name" value="TPP_enzyme_TPP-bd"/>
</dbReference>
<organism evidence="5 6">
    <name type="scientific">Plantactinospora mayteni</name>
    <dbReference type="NCBI Taxonomy" id="566021"/>
    <lineage>
        <taxon>Bacteria</taxon>
        <taxon>Bacillati</taxon>
        <taxon>Actinomycetota</taxon>
        <taxon>Actinomycetes</taxon>
        <taxon>Micromonosporales</taxon>
        <taxon>Micromonosporaceae</taxon>
        <taxon>Plantactinospora</taxon>
    </lineage>
</organism>
<dbReference type="InterPro" id="IPR012001">
    <property type="entry name" value="Thiamin_PyroP_enz_TPP-bd_dom"/>
</dbReference>
<name>A0ABQ4EL56_9ACTN</name>
<dbReference type="Proteomes" id="UP000621500">
    <property type="component" value="Unassembled WGS sequence"/>
</dbReference>
<dbReference type="PANTHER" id="PTHR18968">
    <property type="entry name" value="THIAMINE PYROPHOSPHATE ENZYMES"/>
    <property type="match status" value="1"/>
</dbReference>
<accession>A0ABQ4EL56</accession>
<dbReference type="Gene3D" id="3.40.50.970">
    <property type="match status" value="2"/>
</dbReference>
<evidence type="ECO:0000256" key="2">
    <source>
        <dbReference type="ARBA" id="ARBA00023052"/>
    </source>
</evidence>
<dbReference type="SUPFAM" id="SSF52518">
    <property type="entry name" value="Thiamin diphosphate-binding fold (THDP-binding)"/>
    <property type="match status" value="2"/>
</dbReference>
<dbReference type="CDD" id="cd02002">
    <property type="entry name" value="TPP_BFDC"/>
    <property type="match status" value="1"/>
</dbReference>
<dbReference type="PANTHER" id="PTHR18968:SF86">
    <property type="entry name" value="ACETOLACTATE SYNTHASE LARGE SUBUNIT ILVX-RELATED"/>
    <property type="match status" value="1"/>
</dbReference>